<dbReference type="InterPro" id="IPR041700">
    <property type="entry name" value="OMP_b-brl_3"/>
</dbReference>
<accession>A0A4R5MHB1</accession>
<feature type="signal peptide" evidence="2">
    <location>
        <begin position="1"/>
        <end position="25"/>
    </location>
</feature>
<comment type="caution">
    <text evidence="4">The sequence shown here is derived from an EMBL/GenBank/DDBJ whole genome shotgun (WGS) entry which is preliminary data.</text>
</comment>
<dbReference type="Proteomes" id="UP000295668">
    <property type="component" value="Unassembled WGS sequence"/>
</dbReference>
<dbReference type="SUPFAM" id="SSF56935">
    <property type="entry name" value="Porins"/>
    <property type="match status" value="1"/>
</dbReference>
<feature type="domain" description="Outer membrane protein beta-barrel" evidence="3">
    <location>
        <begin position="449"/>
        <end position="903"/>
    </location>
</feature>
<organism evidence="4 5">
    <name type="scientific">Pedobacter changchengzhani</name>
    <dbReference type="NCBI Taxonomy" id="2529274"/>
    <lineage>
        <taxon>Bacteria</taxon>
        <taxon>Pseudomonadati</taxon>
        <taxon>Bacteroidota</taxon>
        <taxon>Sphingobacteriia</taxon>
        <taxon>Sphingobacteriales</taxon>
        <taxon>Sphingobacteriaceae</taxon>
        <taxon>Pedobacter</taxon>
    </lineage>
</organism>
<evidence type="ECO:0000313" key="5">
    <source>
        <dbReference type="Proteomes" id="UP000295668"/>
    </source>
</evidence>
<sequence>MAKPFTFLKFLIFTICTLSAGISNAQTPSVVPKKDKNSPLSTREVSGIVMGKDEISIPSVSIYLKSDVDSLITQTNGDGIFVFKNVKSASFMITVASIGYQRIVKRMKLNDVLPRLVLDPFVIQEEVNTLSDVTITAEKGIVYKVDTVEYTASDYKVRENATVDELLKKMEGMEVGTDGSVTHQGQQIVKARLNGKDYLGGNIAQVIQNLPADIVEKIQIVDDYGDQPARTGIKDGDPQKVLNITTKASKSVGNMLRANAGIGSSERYEGRLFLQRINGNQQIGGILNLRNTVNGVASTGNIGAGGGRNNGGGGSGGTTQYSSPAFSYRDQLTKNIEINTSYNFSNNNTNSINKSEGQQFSTLGTTNFINQSQRDNINKAHKLDLELEYKINPKNFLRISPSINLSTNESINSSNQQRTGLIHQDVVGSTNSTNKTPSFSGVIFYQYIFDKPRRNISLQVNASGGNQQQDNEQNNRILYYQGQSDAILRDSLVHRLVARKNLNNTYRASMTYVEPLTTLTQLEFNGQINRRTYDNAATTNNILADGSTQAIDSLSNIFAYSFTETRLALNYRYTGSKTNISLGITGIPTTLAGSKISLNTTIKRNGFNLIPIFRYQYAWSRQQRFSINYSGNANEPSFNQIQPVRDESNPQNPVVGNPDLKPSFRHSINTKYDNYLSNERLNLSFAVNYDKTSNQISTNVVQIPDALGTFKNEIRYVNLNGSYSVNGNYNISKQLDNRKYNLALNGSVGYNHQVSMSNNVLNGSNVWRLNQRFGPRITPNDNIEINPYVGYDVTRSSFQLAKGSDIRTLSLAINGKFYFLKTFSINYNASKNYVKGLSANISRNPFIINGSLEKEFFKRKNAVLSLQVYDILKQNNFVNQTLTEYSITNTLSNALSRYFMINLRVNLQKWSGVPSRNGRQMQRRGDGSFIN</sequence>
<feature type="region of interest" description="Disordered" evidence="1">
    <location>
        <begin position="302"/>
        <end position="322"/>
    </location>
</feature>
<proteinExistence type="predicted"/>
<dbReference type="RefSeq" id="WP_133263779.1">
    <property type="nucleotide sequence ID" value="NZ_SJCY01000016.1"/>
</dbReference>
<dbReference type="Pfam" id="PF14905">
    <property type="entry name" value="OMP_b-brl_3"/>
    <property type="match status" value="1"/>
</dbReference>
<evidence type="ECO:0000256" key="1">
    <source>
        <dbReference type="SAM" id="MobiDB-lite"/>
    </source>
</evidence>
<keyword evidence="2" id="KW-0732">Signal</keyword>
<feature type="compositionally biased region" description="Gly residues" evidence="1">
    <location>
        <begin position="302"/>
        <end position="317"/>
    </location>
</feature>
<dbReference type="OrthoDB" id="1086219at2"/>
<keyword evidence="5" id="KW-1185">Reference proteome</keyword>
<evidence type="ECO:0000313" key="4">
    <source>
        <dbReference type="EMBL" id="TDG34908.1"/>
    </source>
</evidence>
<feature type="chain" id="PRO_5020991575" evidence="2">
    <location>
        <begin position="26"/>
        <end position="931"/>
    </location>
</feature>
<dbReference type="EMBL" id="SJCY01000016">
    <property type="protein sequence ID" value="TDG34908.1"/>
    <property type="molecule type" value="Genomic_DNA"/>
</dbReference>
<evidence type="ECO:0000259" key="3">
    <source>
        <dbReference type="Pfam" id="PF14905"/>
    </source>
</evidence>
<dbReference type="SUPFAM" id="SSF49464">
    <property type="entry name" value="Carboxypeptidase regulatory domain-like"/>
    <property type="match status" value="1"/>
</dbReference>
<dbReference type="AlphaFoldDB" id="A0A4R5MHB1"/>
<dbReference type="InterPro" id="IPR008969">
    <property type="entry name" value="CarboxyPept-like_regulatory"/>
</dbReference>
<reference evidence="4 5" key="1">
    <citation type="submission" date="2019-02" db="EMBL/GenBank/DDBJ databases">
        <title>Pedobacter sp. nov., a novel speices isolated from soil of pinguins habitat in Antarcitica.</title>
        <authorList>
            <person name="He R.-H."/>
        </authorList>
    </citation>
    <scope>NUCLEOTIDE SEQUENCE [LARGE SCALE GENOMIC DNA]</scope>
    <source>
        <strain evidence="4 5">E01020</strain>
    </source>
</reference>
<keyword evidence="4" id="KW-0675">Receptor</keyword>
<evidence type="ECO:0000256" key="2">
    <source>
        <dbReference type="SAM" id="SignalP"/>
    </source>
</evidence>
<protein>
    <submittedName>
        <fullName evidence="4">TonB-dependent receptor</fullName>
    </submittedName>
</protein>
<gene>
    <name evidence="4" type="ORF">EZJ43_16255</name>
</gene>
<name>A0A4R5MHB1_9SPHI</name>